<dbReference type="PANTHER" id="PTHR24220">
    <property type="entry name" value="IMPORT ATP-BINDING PROTEIN"/>
    <property type="match status" value="1"/>
</dbReference>
<dbReference type="GO" id="GO:0005886">
    <property type="term" value="C:plasma membrane"/>
    <property type="evidence" value="ECO:0007669"/>
    <property type="project" value="TreeGrafter"/>
</dbReference>
<dbReference type="InterPro" id="IPR003439">
    <property type="entry name" value="ABC_transporter-like_ATP-bd"/>
</dbReference>
<dbReference type="InterPro" id="IPR027417">
    <property type="entry name" value="P-loop_NTPase"/>
</dbReference>
<feature type="domain" description="ABC transporter" evidence="5">
    <location>
        <begin position="4"/>
        <end position="237"/>
    </location>
</feature>
<dbReference type="PANTHER" id="PTHR24220:SF86">
    <property type="entry name" value="ABC TRANSPORTER ABCH.1"/>
    <property type="match status" value="1"/>
</dbReference>
<dbReference type="GO" id="GO:0022857">
    <property type="term" value="F:transmembrane transporter activity"/>
    <property type="evidence" value="ECO:0007669"/>
    <property type="project" value="TreeGrafter"/>
</dbReference>
<keyword evidence="2" id="KW-0547">Nucleotide-binding</keyword>
<keyword evidence="1" id="KW-0813">Transport</keyword>
<dbReference type="EMBL" id="CP074694">
    <property type="protein sequence ID" value="QVL31970.1"/>
    <property type="molecule type" value="Genomic_DNA"/>
</dbReference>
<keyword evidence="3 6" id="KW-0067">ATP-binding</keyword>
<evidence type="ECO:0000259" key="5">
    <source>
        <dbReference type="PROSITE" id="PS50893"/>
    </source>
</evidence>
<evidence type="ECO:0000313" key="7">
    <source>
        <dbReference type="Proteomes" id="UP000676194"/>
    </source>
</evidence>
<gene>
    <name evidence="6" type="ORF">KIH39_24560</name>
</gene>
<comment type="similarity">
    <text evidence="4">Belongs to the ABC transporter superfamily. Macrolide exporter (TC 3.A.1.122) family.</text>
</comment>
<dbReference type="KEGG" id="tsph:KIH39_24560"/>
<evidence type="ECO:0000256" key="3">
    <source>
        <dbReference type="ARBA" id="ARBA00022840"/>
    </source>
</evidence>
<dbReference type="FunFam" id="3.40.50.300:FF:000032">
    <property type="entry name" value="Export ABC transporter ATP-binding protein"/>
    <property type="match status" value="1"/>
</dbReference>
<protein>
    <submittedName>
        <fullName evidence="6">ABC transporter ATP-binding protein</fullName>
    </submittedName>
</protein>
<dbReference type="PROSITE" id="PS50893">
    <property type="entry name" value="ABC_TRANSPORTER_2"/>
    <property type="match status" value="1"/>
</dbReference>
<evidence type="ECO:0000256" key="1">
    <source>
        <dbReference type="ARBA" id="ARBA00022448"/>
    </source>
</evidence>
<dbReference type="CDD" id="cd03255">
    <property type="entry name" value="ABC_MJ0796_LolCDE_FtsE"/>
    <property type="match status" value="1"/>
</dbReference>
<dbReference type="RefSeq" id="WP_213496486.1">
    <property type="nucleotide sequence ID" value="NZ_CP074694.1"/>
</dbReference>
<evidence type="ECO:0000313" key="6">
    <source>
        <dbReference type="EMBL" id="QVL31970.1"/>
    </source>
</evidence>
<dbReference type="GO" id="GO:0098796">
    <property type="term" value="C:membrane protein complex"/>
    <property type="evidence" value="ECO:0007669"/>
    <property type="project" value="UniProtKB-ARBA"/>
</dbReference>
<dbReference type="SUPFAM" id="SSF52540">
    <property type="entry name" value="P-loop containing nucleoside triphosphate hydrolases"/>
    <property type="match status" value="1"/>
</dbReference>
<dbReference type="InterPro" id="IPR017871">
    <property type="entry name" value="ABC_transporter-like_CS"/>
</dbReference>
<accession>A0A8E6B7R9</accession>
<evidence type="ECO:0000256" key="4">
    <source>
        <dbReference type="ARBA" id="ARBA00038388"/>
    </source>
</evidence>
<dbReference type="Proteomes" id="UP000676194">
    <property type="component" value="Chromosome"/>
</dbReference>
<sequence length="237" mass="25841">MQLITVEDVWKIYRLGEQEVPVLKGVSLTVAQGELAALIGPSGGGKSTLMNILGCLDRPSRGKYWLDGEDVSELTPEGRATVRGRKIGFVFQSFNLLSRTSALDNVMMPLTYAYPRPTEREGRDRAVALLERVGLAERMHHYPSQLSGGQQQRVAVARSLINNPSVLLADEPTGNLDSKTSREILEMFQKLNEEEGLTVLIVTHDQNVAATAKRSIKVMDGLIVSGAFAPGTEPVPA</sequence>
<dbReference type="AlphaFoldDB" id="A0A8E6B7R9"/>
<organism evidence="6 7">
    <name type="scientific">Telmatocola sphagniphila</name>
    <dbReference type="NCBI Taxonomy" id="1123043"/>
    <lineage>
        <taxon>Bacteria</taxon>
        <taxon>Pseudomonadati</taxon>
        <taxon>Planctomycetota</taxon>
        <taxon>Planctomycetia</taxon>
        <taxon>Gemmatales</taxon>
        <taxon>Gemmataceae</taxon>
    </lineage>
</organism>
<name>A0A8E6B7R9_9BACT</name>
<dbReference type="GO" id="GO:0016887">
    <property type="term" value="F:ATP hydrolysis activity"/>
    <property type="evidence" value="ECO:0007669"/>
    <property type="project" value="InterPro"/>
</dbReference>
<dbReference type="SMART" id="SM00382">
    <property type="entry name" value="AAA"/>
    <property type="match status" value="1"/>
</dbReference>
<proteinExistence type="inferred from homology"/>
<dbReference type="GO" id="GO:0005524">
    <property type="term" value="F:ATP binding"/>
    <property type="evidence" value="ECO:0007669"/>
    <property type="project" value="UniProtKB-KW"/>
</dbReference>
<dbReference type="InterPro" id="IPR017911">
    <property type="entry name" value="MacB-like_ATP-bd"/>
</dbReference>
<dbReference type="InterPro" id="IPR003593">
    <property type="entry name" value="AAA+_ATPase"/>
</dbReference>
<dbReference type="Pfam" id="PF00005">
    <property type="entry name" value="ABC_tran"/>
    <property type="match status" value="1"/>
</dbReference>
<evidence type="ECO:0000256" key="2">
    <source>
        <dbReference type="ARBA" id="ARBA00022741"/>
    </source>
</evidence>
<reference evidence="6" key="1">
    <citation type="submission" date="2021-05" db="EMBL/GenBank/DDBJ databases">
        <title>Complete genome sequence of the cellulolytic planctomycete Telmatocola sphagniphila SP2T and characterization of the first cellulase from planctomycetes.</title>
        <authorList>
            <person name="Rakitin A.L."/>
            <person name="Beletsky A.V."/>
            <person name="Naumoff D.G."/>
            <person name="Kulichevskaya I.S."/>
            <person name="Mardanov A.V."/>
            <person name="Ravin N.V."/>
            <person name="Dedysh S.N."/>
        </authorList>
    </citation>
    <scope>NUCLEOTIDE SEQUENCE</scope>
    <source>
        <strain evidence="6">SP2T</strain>
    </source>
</reference>
<dbReference type="Gene3D" id="3.40.50.300">
    <property type="entry name" value="P-loop containing nucleotide triphosphate hydrolases"/>
    <property type="match status" value="1"/>
</dbReference>
<dbReference type="PROSITE" id="PS00211">
    <property type="entry name" value="ABC_TRANSPORTER_1"/>
    <property type="match status" value="1"/>
</dbReference>
<keyword evidence="7" id="KW-1185">Reference proteome</keyword>
<dbReference type="InterPro" id="IPR015854">
    <property type="entry name" value="ABC_transpr_LolD-like"/>
</dbReference>